<dbReference type="Pfam" id="PF12862">
    <property type="entry name" value="ANAPC5"/>
    <property type="match status" value="1"/>
</dbReference>
<keyword evidence="4" id="KW-0498">Mitosis</keyword>
<evidence type="ECO:0000256" key="2">
    <source>
        <dbReference type="ARBA" id="ARBA00016066"/>
    </source>
</evidence>
<dbReference type="PANTHER" id="PTHR12830:SF9">
    <property type="entry name" value="ANAPHASE-PROMOTING COMPLEX SUBUNIT 5"/>
    <property type="match status" value="1"/>
</dbReference>
<dbReference type="STRING" id="133385.A0A2T9YSL6"/>
<keyword evidence="6" id="KW-0131">Cell cycle</keyword>
<keyword evidence="3" id="KW-0132">Cell division</keyword>
<keyword evidence="5" id="KW-0833">Ubl conjugation pathway</keyword>
<comment type="caution">
    <text evidence="8">The sequence shown here is derived from an EMBL/GenBank/DDBJ whole genome shotgun (WGS) entry which is preliminary data.</text>
</comment>
<dbReference type="AlphaFoldDB" id="A0A2T9YSL6"/>
<evidence type="ECO:0000256" key="1">
    <source>
        <dbReference type="ARBA" id="ARBA00007450"/>
    </source>
</evidence>
<accession>A0A2T9YSL6</accession>
<evidence type="ECO:0000256" key="4">
    <source>
        <dbReference type="ARBA" id="ARBA00022776"/>
    </source>
</evidence>
<dbReference type="InterPro" id="IPR026000">
    <property type="entry name" value="Apc5_dom"/>
</dbReference>
<evidence type="ECO:0000256" key="3">
    <source>
        <dbReference type="ARBA" id="ARBA00022618"/>
    </source>
</evidence>
<dbReference type="GO" id="GO:0045842">
    <property type="term" value="P:positive regulation of mitotic metaphase/anaphase transition"/>
    <property type="evidence" value="ECO:0007669"/>
    <property type="project" value="TreeGrafter"/>
</dbReference>
<dbReference type="OrthoDB" id="2504561at2759"/>
<proteinExistence type="inferred from homology"/>
<dbReference type="EMBL" id="MBFR01000059">
    <property type="protein sequence ID" value="PVU95350.1"/>
    <property type="molecule type" value="Genomic_DNA"/>
</dbReference>
<evidence type="ECO:0000256" key="6">
    <source>
        <dbReference type="ARBA" id="ARBA00023306"/>
    </source>
</evidence>
<dbReference type="Proteomes" id="UP000245383">
    <property type="component" value="Unassembled WGS sequence"/>
</dbReference>
<dbReference type="GO" id="GO:0051301">
    <property type="term" value="P:cell division"/>
    <property type="evidence" value="ECO:0007669"/>
    <property type="project" value="UniProtKB-KW"/>
</dbReference>
<evidence type="ECO:0000259" key="7">
    <source>
        <dbReference type="Pfam" id="PF12862"/>
    </source>
</evidence>
<gene>
    <name evidence="8" type="ORF">BB561_001897</name>
</gene>
<evidence type="ECO:0000313" key="9">
    <source>
        <dbReference type="Proteomes" id="UP000245383"/>
    </source>
</evidence>
<dbReference type="PANTHER" id="PTHR12830">
    <property type="entry name" value="ANAPHASE-PROMOTING COMPLEX SUBUNIT 5"/>
    <property type="match status" value="1"/>
</dbReference>
<evidence type="ECO:0000256" key="5">
    <source>
        <dbReference type="ARBA" id="ARBA00022786"/>
    </source>
</evidence>
<dbReference type="InterPro" id="IPR037679">
    <property type="entry name" value="Apc5"/>
</dbReference>
<sequence>MDFSSTCASFNIFTSALDRFSESKNIKSFDINNFDYLEYLYNAHQGNYIDAKNCLVKFFDYSLNFEDSRVLGKSNNYDIFGSRINHSSQIHYSGFQYALLNLCFLQAKFGFFELAQKSLEEAFITAQDQQDRPCLLVINAWQSKIALDKIKNISKEITAKEDPLFDNNIGALVELKDIYVKSETFIGSNPLLNVYSNIEKVSLNIETGSGINKLDNEIFDLKFDIFYNEVDALYGEFYTLTSRFWEKSDENVLLKWLHSSIGLCLYGNVSTIDSQLSILTELGFVRHSIDLIFKIIKNFNQNDKIFAMQKYSILKCLESSFLRITTKYCFAIDNSSLEEVVIQSSENTRNIKSLGVNTLIEDVIMMHLFQFFDGFSSDAYSGLSELLESQVITSLTPLRTQLFSLISLMSLALGDTVTANNQLTDVLKDMTSKTPIIGKYAQNCVLYTAEKNFSDEISAISFEHTQFIFLKEAISRYNIMSILFVSGIFTQEL</sequence>
<keyword evidence="9" id="KW-1185">Reference proteome</keyword>
<dbReference type="GO" id="GO:0031145">
    <property type="term" value="P:anaphase-promoting complex-dependent catabolic process"/>
    <property type="evidence" value="ECO:0007669"/>
    <property type="project" value="TreeGrafter"/>
</dbReference>
<organism evidence="8 9">
    <name type="scientific">Smittium simulii</name>
    <dbReference type="NCBI Taxonomy" id="133385"/>
    <lineage>
        <taxon>Eukaryota</taxon>
        <taxon>Fungi</taxon>
        <taxon>Fungi incertae sedis</taxon>
        <taxon>Zoopagomycota</taxon>
        <taxon>Kickxellomycotina</taxon>
        <taxon>Harpellomycetes</taxon>
        <taxon>Harpellales</taxon>
        <taxon>Legeriomycetaceae</taxon>
        <taxon>Smittium</taxon>
    </lineage>
</organism>
<comment type="similarity">
    <text evidence="1">Belongs to the APC5 family.</text>
</comment>
<reference evidence="8 9" key="1">
    <citation type="journal article" date="2018" name="MBio">
        <title>Comparative Genomics Reveals the Core Gene Toolbox for the Fungus-Insect Symbiosis.</title>
        <authorList>
            <person name="Wang Y."/>
            <person name="Stata M."/>
            <person name="Wang W."/>
            <person name="Stajich J.E."/>
            <person name="White M.M."/>
            <person name="Moncalvo J.M."/>
        </authorList>
    </citation>
    <scope>NUCLEOTIDE SEQUENCE [LARGE SCALE GENOMIC DNA]</scope>
    <source>
        <strain evidence="8 9">SWE-8-4</strain>
    </source>
</reference>
<dbReference type="GO" id="GO:0005680">
    <property type="term" value="C:anaphase-promoting complex"/>
    <property type="evidence" value="ECO:0007669"/>
    <property type="project" value="InterPro"/>
</dbReference>
<name>A0A2T9YSL6_9FUNG</name>
<dbReference type="GO" id="GO:0070979">
    <property type="term" value="P:protein K11-linked ubiquitination"/>
    <property type="evidence" value="ECO:0007669"/>
    <property type="project" value="TreeGrafter"/>
</dbReference>
<protein>
    <recommendedName>
        <fullName evidence="2">Anaphase-promoting complex subunit 5</fullName>
    </recommendedName>
</protein>
<evidence type="ECO:0000313" key="8">
    <source>
        <dbReference type="EMBL" id="PVU95350.1"/>
    </source>
</evidence>
<feature type="domain" description="Anaphase-promoting complex subunit 5" evidence="7">
    <location>
        <begin position="36"/>
        <end position="144"/>
    </location>
</feature>